<dbReference type="PANTHER" id="PTHR43792:SF8">
    <property type="entry name" value="[RIBOSOMAL PROTEIN US5]-ALANINE N-ACETYLTRANSFERASE"/>
    <property type="match status" value="1"/>
</dbReference>
<evidence type="ECO:0000313" key="6">
    <source>
        <dbReference type="Proteomes" id="UP000067689"/>
    </source>
</evidence>
<dbReference type="EMBL" id="CP011502">
    <property type="protein sequence ID" value="ALX03920.1"/>
    <property type="molecule type" value="Genomic_DNA"/>
</dbReference>
<evidence type="ECO:0000313" key="5">
    <source>
        <dbReference type="EMBL" id="ALX03920.1"/>
    </source>
</evidence>
<dbReference type="STRING" id="2041.AERYTH_03990"/>
<feature type="domain" description="N-acetyltransferase" evidence="4">
    <location>
        <begin position="200"/>
        <end position="370"/>
    </location>
</feature>
<dbReference type="Pfam" id="PF13302">
    <property type="entry name" value="Acetyltransf_3"/>
    <property type="match status" value="2"/>
</dbReference>
<dbReference type="GO" id="GO:0016747">
    <property type="term" value="F:acyltransferase activity, transferring groups other than amino-acyl groups"/>
    <property type="evidence" value="ECO:0007669"/>
    <property type="project" value="InterPro"/>
</dbReference>
<dbReference type="AlphaFoldDB" id="A0A0U4AU61"/>
<proteinExistence type="inferred from homology"/>
<name>A0A0U4AU61_9ACTN</name>
<evidence type="ECO:0000256" key="1">
    <source>
        <dbReference type="ARBA" id="ARBA00022679"/>
    </source>
</evidence>
<gene>
    <name evidence="5" type="ORF">AERYTH_03990</name>
</gene>
<dbReference type="PANTHER" id="PTHR43792">
    <property type="entry name" value="GNAT FAMILY, PUTATIVE (AFU_ORTHOLOGUE AFUA_3G00765)-RELATED-RELATED"/>
    <property type="match status" value="1"/>
</dbReference>
<dbReference type="InterPro" id="IPR000182">
    <property type="entry name" value="GNAT_dom"/>
</dbReference>
<dbReference type="KEGG" id="aer:AERYTH_03990"/>
<keyword evidence="1" id="KW-0808">Transferase</keyword>
<evidence type="ECO:0000256" key="2">
    <source>
        <dbReference type="ARBA" id="ARBA00023315"/>
    </source>
</evidence>
<sequence>MPFPLSVPVLTDGVVTLRAATPADVEPMWEMTQDPAMQRWTAVPIPNTREMSEQFALHVGARAWDEGTARMWVVEAEDDDGRPRFAGNVDVRGGPVADIGFTLHPWARGRGIMTAAVRLAVDHGFTEAGIEAVHWRAHVGNEASLRVAHACGFELVGTAPALLHERGRTLDAWTAVLRFGDAPYARRPWQDAPRLRTDRLQLRPLVETDAHRVAQACSDPTTRHWLRTLPHPYTPEVARAFVADCTWRSATGEKITWAVADPVSDDLVALVTLMHLGGVNPGTAEVGYWAHPDARGRGLVGEAVEAVTHWAFSPDGPGLHRLSLLAAAGNVASNRVAERSGFRRLGVERQAEMLGDDTLDDLVSYDLLADDLR</sequence>
<keyword evidence="6" id="KW-1185">Reference proteome</keyword>
<dbReference type="PROSITE" id="PS51186">
    <property type="entry name" value="GNAT"/>
    <property type="match status" value="2"/>
</dbReference>
<evidence type="ECO:0000256" key="3">
    <source>
        <dbReference type="ARBA" id="ARBA00038502"/>
    </source>
</evidence>
<evidence type="ECO:0000259" key="4">
    <source>
        <dbReference type="PROSITE" id="PS51186"/>
    </source>
</evidence>
<protein>
    <recommendedName>
        <fullName evidence="4">N-acetyltransferase domain-containing protein</fullName>
    </recommendedName>
</protein>
<keyword evidence="2" id="KW-0012">Acyltransferase</keyword>
<accession>A0A0U4AU61</accession>
<comment type="similarity">
    <text evidence="3">Belongs to the acetyltransferase family. RimJ subfamily.</text>
</comment>
<dbReference type="PATRIC" id="fig|2041.4.peg.835"/>
<reference evidence="5 6" key="1">
    <citation type="journal article" date="1991" name="Int. J. Syst. Bacteriol.">
        <title>Description of the erythromycin-producing bacterium Arthrobacter sp. strain NRRL B-3381 as Aeromicrobium erythreum gen. nov., sp. nov.</title>
        <authorList>
            <person name="Miller E.S."/>
            <person name="Woese C.R."/>
            <person name="Brenner S."/>
        </authorList>
    </citation>
    <scope>NUCLEOTIDE SEQUENCE [LARGE SCALE GENOMIC DNA]</scope>
    <source>
        <strain evidence="5 6">AR18</strain>
    </source>
</reference>
<dbReference type="SUPFAM" id="SSF55729">
    <property type="entry name" value="Acyl-CoA N-acyltransferases (Nat)"/>
    <property type="match status" value="2"/>
</dbReference>
<dbReference type="InterPro" id="IPR051531">
    <property type="entry name" value="N-acetyltransferase"/>
</dbReference>
<organism evidence="5 6">
    <name type="scientific">Aeromicrobium erythreum</name>
    <dbReference type="NCBI Taxonomy" id="2041"/>
    <lineage>
        <taxon>Bacteria</taxon>
        <taxon>Bacillati</taxon>
        <taxon>Actinomycetota</taxon>
        <taxon>Actinomycetes</taxon>
        <taxon>Propionibacteriales</taxon>
        <taxon>Nocardioidaceae</taxon>
        <taxon>Aeromicrobium</taxon>
    </lineage>
</organism>
<dbReference type="Gene3D" id="3.40.630.30">
    <property type="match status" value="2"/>
</dbReference>
<dbReference type="Proteomes" id="UP000067689">
    <property type="component" value="Chromosome"/>
</dbReference>
<feature type="domain" description="N-acetyltransferase" evidence="4">
    <location>
        <begin position="15"/>
        <end position="171"/>
    </location>
</feature>
<dbReference type="InterPro" id="IPR016181">
    <property type="entry name" value="Acyl_CoA_acyltransferase"/>
</dbReference>